<dbReference type="Pfam" id="PF17906">
    <property type="entry name" value="HTH_48"/>
    <property type="match status" value="1"/>
</dbReference>
<accession>A0A0K2UYI3</accession>
<evidence type="ECO:0000313" key="2">
    <source>
        <dbReference type="EMBL" id="CDW42781.1"/>
    </source>
</evidence>
<dbReference type="EMBL" id="HACA01025420">
    <property type="protein sequence ID" value="CDW42781.1"/>
    <property type="molecule type" value="Transcribed_RNA"/>
</dbReference>
<dbReference type="AlphaFoldDB" id="A0A0K2UYI3"/>
<dbReference type="Gene3D" id="1.10.10.1450">
    <property type="match status" value="1"/>
</dbReference>
<protein>
    <submittedName>
        <fullName evidence="2">Putative LOC101234914 [Hydra vulgaris]</fullName>
    </submittedName>
</protein>
<name>A0A0K2UYI3_LEPSM</name>
<reference evidence="2" key="1">
    <citation type="submission" date="2014-05" db="EMBL/GenBank/DDBJ databases">
        <authorList>
            <person name="Chronopoulou M."/>
        </authorList>
    </citation>
    <scope>NUCLEOTIDE SEQUENCE</scope>
    <source>
        <tissue evidence="2">Whole organism</tissue>
    </source>
</reference>
<feature type="domain" description="Mos1 transposase HTH" evidence="1">
    <location>
        <begin position="10"/>
        <end position="55"/>
    </location>
</feature>
<proteinExistence type="predicted"/>
<sequence>MSNFVPINYNVRTSLIFCYQLKKNASQAHQILVEAYGRQVLSRAQCIRWFEKFQSCDFDVRNEDERNEGNAVCVLGPLWCHMV</sequence>
<evidence type="ECO:0000259" key="1">
    <source>
        <dbReference type="Pfam" id="PF17906"/>
    </source>
</evidence>
<dbReference type="InterPro" id="IPR041426">
    <property type="entry name" value="Mos1_HTH"/>
</dbReference>
<organism evidence="2">
    <name type="scientific">Lepeophtheirus salmonis</name>
    <name type="common">Salmon louse</name>
    <name type="synonym">Caligus salmonis</name>
    <dbReference type="NCBI Taxonomy" id="72036"/>
    <lineage>
        <taxon>Eukaryota</taxon>
        <taxon>Metazoa</taxon>
        <taxon>Ecdysozoa</taxon>
        <taxon>Arthropoda</taxon>
        <taxon>Crustacea</taxon>
        <taxon>Multicrustacea</taxon>
        <taxon>Hexanauplia</taxon>
        <taxon>Copepoda</taxon>
        <taxon>Siphonostomatoida</taxon>
        <taxon>Caligidae</taxon>
        <taxon>Lepeophtheirus</taxon>
    </lineage>
</organism>